<accession>A0A3G5AH19</accession>
<organism evidence="1">
    <name type="scientific">Sylvanvirus sp</name>
    <dbReference type="NCBI Taxonomy" id="2487774"/>
    <lineage>
        <taxon>Viruses</taxon>
    </lineage>
</organism>
<reference evidence="1" key="1">
    <citation type="submission" date="2018-10" db="EMBL/GenBank/DDBJ databases">
        <title>Hidden diversity of soil giant viruses.</title>
        <authorList>
            <person name="Schulz F."/>
            <person name="Alteio L."/>
            <person name="Goudeau D."/>
            <person name="Ryan E.M."/>
            <person name="Malmstrom R.R."/>
            <person name="Blanchard J."/>
            <person name="Woyke T."/>
        </authorList>
    </citation>
    <scope>NUCLEOTIDE SEQUENCE</scope>
    <source>
        <strain evidence="1">SYV1</strain>
    </source>
</reference>
<proteinExistence type="predicted"/>
<sequence length="213" mass="24811">MDDPILDQVQVVDSKPILHATALLKSPLVSYDEYADSLLSVFKYWCQSNLTEVNEEKHEAGYIEFIQPIEIDRINRKSHEFPDISRTFPYDIYASARRDLEDLNYEVSIVVDRRDSILVTLVIIWSPSMKLEYQSACNGWPSVVHQIKTKIKLDGSPLIIQELRRTKHGMLYKFDGLEMYYILSHHSRLFGHCLCASYDEPKQEVAFRLVPEK</sequence>
<evidence type="ECO:0000313" key="1">
    <source>
        <dbReference type="EMBL" id="AYV86487.1"/>
    </source>
</evidence>
<gene>
    <name evidence="1" type="ORF">Sylvanvirus1_83</name>
</gene>
<protein>
    <submittedName>
        <fullName evidence="1">Uncharacterized protein</fullName>
    </submittedName>
</protein>
<dbReference type="EMBL" id="MK072507">
    <property type="protein sequence ID" value="AYV86487.1"/>
    <property type="molecule type" value="Genomic_DNA"/>
</dbReference>
<name>A0A3G5AH19_9VIRU</name>